<dbReference type="InterPro" id="IPR006816">
    <property type="entry name" value="ELMO_dom"/>
</dbReference>
<dbReference type="Pfam" id="PF04727">
    <property type="entry name" value="ELMO_CED12"/>
    <property type="match status" value="1"/>
</dbReference>
<dbReference type="PANTHER" id="PTHR12771">
    <property type="entry name" value="ENGULFMENT AND CELL MOTILITY"/>
    <property type="match status" value="1"/>
</dbReference>
<evidence type="ECO:0000313" key="3">
    <source>
        <dbReference type="Proteomes" id="UP000794436"/>
    </source>
</evidence>
<sequence length="341" mass="38166">MGNQQGHELSQAEIGRRPNDAEVMILFQLQTKLFTRLVLSPEHLALLQRYWEAHFVNKAKTPKFERIGPFWCTEGGFTSENPGEDLRSMGELGLQCLVFFVEQYPGESKMMKRAKGGYPFAKAAMAVARAICEAMHLVDEEGNQGKFPVVETLYWQILEDVDSFYRLFSLCFLVFEELYCDELARDRTLPVTERIPTSVIAKLVDATKSKLMGALKKAPMKLSVLHTLCINGSLILNQPTANPPVRKGLRQRSVSLPQVTSSTSTLQTNSRWLQHQTNRKSMRDAVKSWDQPNGVAPRLVPRAPEIAFKSSEATEGDLFAGLVTKQPAEPLDPLADVARAS</sequence>
<protein>
    <recommendedName>
        <fullName evidence="1">ELMO domain-containing protein</fullName>
    </recommendedName>
</protein>
<accession>A0A8K1C8G7</accession>
<evidence type="ECO:0000259" key="1">
    <source>
        <dbReference type="PROSITE" id="PS51335"/>
    </source>
</evidence>
<evidence type="ECO:0000313" key="2">
    <source>
        <dbReference type="EMBL" id="TMW58399.1"/>
    </source>
</evidence>
<dbReference type="PROSITE" id="PS51335">
    <property type="entry name" value="ELMO"/>
    <property type="match status" value="1"/>
</dbReference>
<comment type="caution">
    <text evidence="2">The sequence shown here is derived from an EMBL/GenBank/DDBJ whole genome shotgun (WGS) entry which is preliminary data.</text>
</comment>
<dbReference type="OrthoDB" id="58015at2759"/>
<name>A0A8K1C8G7_PYTOL</name>
<proteinExistence type="predicted"/>
<dbReference type="InterPro" id="IPR050868">
    <property type="entry name" value="ELMO_domain-containing"/>
</dbReference>
<organism evidence="2 3">
    <name type="scientific">Pythium oligandrum</name>
    <name type="common">Mycoparasitic fungus</name>
    <dbReference type="NCBI Taxonomy" id="41045"/>
    <lineage>
        <taxon>Eukaryota</taxon>
        <taxon>Sar</taxon>
        <taxon>Stramenopiles</taxon>
        <taxon>Oomycota</taxon>
        <taxon>Peronosporomycetes</taxon>
        <taxon>Pythiales</taxon>
        <taxon>Pythiaceae</taxon>
        <taxon>Pythium</taxon>
    </lineage>
</organism>
<dbReference type="AlphaFoldDB" id="A0A8K1C8G7"/>
<dbReference type="EMBL" id="SPLM01000111">
    <property type="protein sequence ID" value="TMW58399.1"/>
    <property type="molecule type" value="Genomic_DNA"/>
</dbReference>
<gene>
    <name evidence="2" type="ORF">Poli38472_009958</name>
</gene>
<reference evidence="2" key="1">
    <citation type="submission" date="2019-03" db="EMBL/GenBank/DDBJ databases">
        <title>Long read genome sequence of the mycoparasitic Pythium oligandrum ATCC 38472 isolated from sugarbeet rhizosphere.</title>
        <authorList>
            <person name="Gaulin E."/>
        </authorList>
    </citation>
    <scope>NUCLEOTIDE SEQUENCE</scope>
    <source>
        <strain evidence="2">ATCC 38472_TT</strain>
    </source>
</reference>
<keyword evidence="3" id="KW-1185">Reference proteome</keyword>
<dbReference type="Proteomes" id="UP000794436">
    <property type="component" value="Unassembled WGS sequence"/>
</dbReference>
<feature type="domain" description="ELMO" evidence="1">
    <location>
        <begin position="42"/>
        <end position="207"/>
    </location>
</feature>